<proteinExistence type="predicted"/>
<accession>A0A1V1NSW3</accession>
<gene>
    <name evidence="1" type="ORF">OMM_13917</name>
</gene>
<evidence type="ECO:0000313" key="1">
    <source>
        <dbReference type="EMBL" id="ETR65654.1"/>
    </source>
</evidence>
<protein>
    <submittedName>
        <fullName evidence="1">Uncharacterized protein</fullName>
    </submittedName>
</protein>
<evidence type="ECO:0000313" key="2">
    <source>
        <dbReference type="Proteomes" id="UP000189670"/>
    </source>
</evidence>
<sequence>MVDTSDIQRSMDPEILRSVTDEAGANITTAIESACIWGFVVLKRCAITALSSELAVVKLAIIKRAQYELFSMHEVESAAIDKKEASENMMIGLFGECARFDQAGINDGAAVVAMGVGYDRKLSERVNTPCIHRA</sequence>
<name>A0A1V1NSW3_9BACT</name>
<dbReference type="EMBL" id="ATBP01002616">
    <property type="protein sequence ID" value="ETR65654.1"/>
    <property type="molecule type" value="Genomic_DNA"/>
</dbReference>
<dbReference type="AlphaFoldDB" id="A0A1V1NSW3"/>
<organism evidence="1 2">
    <name type="scientific">Candidatus Magnetoglobus multicellularis str. Araruama</name>
    <dbReference type="NCBI Taxonomy" id="890399"/>
    <lineage>
        <taxon>Bacteria</taxon>
        <taxon>Pseudomonadati</taxon>
        <taxon>Thermodesulfobacteriota</taxon>
        <taxon>Desulfobacteria</taxon>
        <taxon>Desulfobacterales</taxon>
        <taxon>Desulfobacteraceae</taxon>
        <taxon>Candidatus Magnetoglobus</taxon>
    </lineage>
</organism>
<reference evidence="2" key="1">
    <citation type="submission" date="2012-11" db="EMBL/GenBank/DDBJ databases">
        <authorList>
            <person name="Lucero-Rivera Y.E."/>
            <person name="Tovar-Ramirez D."/>
        </authorList>
    </citation>
    <scope>NUCLEOTIDE SEQUENCE [LARGE SCALE GENOMIC DNA]</scope>
    <source>
        <strain evidence="2">Araruama</strain>
    </source>
</reference>
<dbReference type="Proteomes" id="UP000189670">
    <property type="component" value="Unassembled WGS sequence"/>
</dbReference>
<comment type="caution">
    <text evidence="1">The sequence shown here is derived from an EMBL/GenBank/DDBJ whole genome shotgun (WGS) entry which is preliminary data.</text>
</comment>